<dbReference type="SUPFAM" id="SSF81606">
    <property type="entry name" value="PP2C-like"/>
    <property type="match status" value="1"/>
</dbReference>
<keyword evidence="4" id="KW-1185">Reference proteome</keyword>
<name>A0ABT0I3X1_9ACTN</name>
<dbReference type="Proteomes" id="UP001522868">
    <property type="component" value="Unassembled WGS sequence"/>
</dbReference>
<dbReference type="InterPro" id="IPR001932">
    <property type="entry name" value="PPM-type_phosphatase-like_dom"/>
</dbReference>
<evidence type="ECO:0000259" key="2">
    <source>
        <dbReference type="Pfam" id="PF13672"/>
    </source>
</evidence>
<evidence type="ECO:0000313" key="4">
    <source>
        <dbReference type="Proteomes" id="UP001522868"/>
    </source>
</evidence>
<dbReference type="InterPro" id="IPR036457">
    <property type="entry name" value="PPM-type-like_dom_sf"/>
</dbReference>
<sequence length="309" mass="32897">MPEDERPRGAPAHTGSRPPSYPAHPLGCPSVREGDEFASLTPHVLLDGYTVGGLTVRATSVRGDSHNWEGGCRQDAMAVTRIGPPEAEMLLLAVADGVGSARYSHLGSHDAVRLAARQLDRAAEGVHAALRSGDDAALRELAGRAVAGVVAGLRAEGQRRAYEAERPYQDGDHSTTLHVLLVPTDPHIRERALLGVGDGGHLLLRDGTWLREGTGDEAVLDTRTEALPHAYRKAGARILRAMAGDVLLLGTDGITNPLTQKDPAFRTHLAAAWGVGGAPSLSDFLWQAQTRAKSYDDDRTVICLWEGSA</sequence>
<dbReference type="RefSeq" id="WP_248631211.1">
    <property type="nucleotide sequence ID" value="NZ_JALPTH010000001.1"/>
</dbReference>
<protein>
    <submittedName>
        <fullName evidence="3">Protein phosphatase 2C domain-containing protein</fullName>
    </submittedName>
</protein>
<comment type="caution">
    <text evidence="3">The sequence shown here is derived from an EMBL/GenBank/DDBJ whole genome shotgun (WGS) entry which is preliminary data.</text>
</comment>
<dbReference type="Gene3D" id="3.60.40.10">
    <property type="entry name" value="PPM-type phosphatase domain"/>
    <property type="match status" value="1"/>
</dbReference>
<feature type="region of interest" description="Disordered" evidence="1">
    <location>
        <begin position="1"/>
        <end position="27"/>
    </location>
</feature>
<evidence type="ECO:0000256" key="1">
    <source>
        <dbReference type="SAM" id="MobiDB-lite"/>
    </source>
</evidence>
<reference evidence="3 4" key="1">
    <citation type="submission" date="2022-04" db="EMBL/GenBank/DDBJ databases">
        <title>Streptomyces sp. nov. LCR6-01 isolated from Lichen of Dirinaria sp.</title>
        <authorList>
            <person name="Kanchanasin P."/>
            <person name="Tanasupawat S."/>
            <person name="Phongsopitanun W."/>
        </authorList>
    </citation>
    <scope>NUCLEOTIDE SEQUENCE [LARGE SCALE GENOMIC DNA]</scope>
    <source>
        <strain evidence="3 4">LCR6-01</strain>
    </source>
</reference>
<accession>A0ABT0I3X1</accession>
<organism evidence="3 4">
    <name type="scientific">Streptomyces lichenis</name>
    <dbReference type="NCBI Taxonomy" id="2306967"/>
    <lineage>
        <taxon>Bacteria</taxon>
        <taxon>Bacillati</taxon>
        <taxon>Actinomycetota</taxon>
        <taxon>Actinomycetes</taxon>
        <taxon>Kitasatosporales</taxon>
        <taxon>Streptomycetaceae</taxon>
        <taxon>Streptomyces</taxon>
    </lineage>
</organism>
<dbReference type="Pfam" id="PF13672">
    <property type="entry name" value="PP2C_2"/>
    <property type="match status" value="1"/>
</dbReference>
<gene>
    <name evidence="3" type="ORF">M1O15_01030</name>
</gene>
<proteinExistence type="predicted"/>
<feature type="domain" description="PPM-type phosphatase" evidence="2">
    <location>
        <begin position="62"/>
        <end position="280"/>
    </location>
</feature>
<dbReference type="EMBL" id="JALPTH010000001">
    <property type="protein sequence ID" value="MCK8676019.1"/>
    <property type="molecule type" value="Genomic_DNA"/>
</dbReference>
<evidence type="ECO:0000313" key="3">
    <source>
        <dbReference type="EMBL" id="MCK8676019.1"/>
    </source>
</evidence>